<proteinExistence type="inferred from homology"/>
<dbReference type="PANTHER" id="PTHR30435">
    <property type="entry name" value="FLAGELLAR PROTEIN"/>
    <property type="match status" value="1"/>
</dbReference>
<keyword evidence="4 5" id="KW-0975">Bacterial flagellum</keyword>
<comment type="subcellular location">
    <subcellularLocation>
        <location evidence="1 5">Bacterial flagellum basal body</location>
    </subcellularLocation>
</comment>
<dbReference type="GeneID" id="96778716"/>
<sequence>MMRSLYSGVSGLKNHQTRMDVVGNNISNVNTTGFKSGRVTFADTLSQTLTGASSAQGGKGGTNPKQIGLGSAVSAIDTQFTDGSVQSTGVNTDLCLSGNGLFIVATADENTGLPMSTYYTRNGNFKFDADGNYVNSDGYHVQGWVANNGSINTTSATKSICIQPGKSMEPRATESVIYTNNLDASEPRISAIIGKTYSVTGTGTATTPNMGLTLTLSDGSTVPIAAGTAGTFNVGDTYPTAGTTTITKVQESYQKADASTSNVLTVQMEDGTTQTLTSGSYQVGWSMPITTTVTVYDSLGNTHSIPIYFAKTGVDSTNGNSWKVMINQDGTNNIVIDGTTVTMDPVDIQFSTDGKFVSGNGSFTLTLNNGATGTQIVAVGLSGLTQYSGSNTAFGTNDGNAPGTLKSIAVDSSGVITGTYTNGINQIEAQVAIAQFGNSSGLTKLGNSLYQESNNSGKPNVKTANDLGCTITPSALEMSNVDMASELTDMIVTQRGYQSNSKIITVSDELLETLINMKR</sequence>
<reference evidence="10 11" key="1">
    <citation type="submission" date="2019-08" db="EMBL/GenBank/DDBJ databases">
        <title>In-depth cultivation of the pig gut microbiome towards novel bacterial diversity and tailored functional studies.</title>
        <authorList>
            <person name="Wylensek D."/>
            <person name="Hitch T.C.A."/>
            <person name="Clavel T."/>
        </authorList>
    </citation>
    <scope>NUCLEOTIDE SEQUENCE [LARGE SCALE GENOMIC DNA]</scope>
    <source>
        <strain evidence="10 11">WCA-693-APC-5D-A</strain>
    </source>
</reference>
<gene>
    <name evidence="10" type="ORF">FYJ84_07285</name>
</gene>
<dbReference type="InterPro" id="IPR037058">
    <property type="entry name" value="Falgellar_hook_FlgE_sf"/>
</dbReference>
<dbReference type="InterPro" id="IPR011491">
    <property type="entry name" value="FlgE_D2"/>
</dbReference>
<feature type="domain" description="Flagellar basal-body/hook protein C-terminal" evidence="7">
    <location>
        <begin position="474"/>
        <end position="517"/>
    </location>
</feature>
<evidence type="ECO:0000259" key="7">
    <source>
        <dbReference type="Pfam" id="PF06429"/>
    </source>
</evidence>
<evidence type="ECO:0000256" key="5">
    <source>
        <dbReference type="RuleBase" id="RU362116"/>
    </source>
</evidence>
<feature type="domain" description="Flagellar hook protein FlgE D2" evidence="8">
    <location>
        <begin position="290"/>
        <end position="392"/>
    </location>
</feature>
<dbReference type="InterPro" id="IPR010930">
    <property type="entry name" value="Flg_bb/hook_C_dom"/>
</dbReference>
<dbReference type="SUPFAM" id="SSF117143">
    <property type="entry name" value="Flagellar hook protein flgE"/>
    <property type="match status" value="1"/>
</dbReference>
<evidence type="ECO:0000259" key="8">
    <source>
        <dbReference type="Pfam" id="PF07559"/>
    </source>
</evidence>
<comment type="similarity">
    <text evidence="2 5">Belongs to the flagella basal body rod proteins family.</text>
</comment>
<evidence type="ECO:0000313" key="10">
    <source>
        <dbReference type="EMBL" id="MSU08784.1"/>
    </source>
</evidence>
<feature type="domain" description="Flagellar hook protein FlgE/F/G-like D1" evidence="9">
    <location>
        <begin position="97"/>
        <end position="163"/>
    </location>
</feature>
<dbReference type="Pfam" id="PF06429">
    <property type="entry name" value="Flg_bbr_C"/>
    <property type="match status" value="1"/>
</dbReference>
<dbReference type="GO" id="GO:0005829">
    <property type="term" value="C:cytosol"/>
    <property type="evidence" value="ECO:0007669"/>
    <property type="project" value="TreeGrafter"/>
</dbReference>
<evidence type="ECO:0000313" key="11">
    <source>
        <dbReference type="Proteomes" id="UP000433181"/>
    </source>
</evidence>
<dbReference type="InterPro" id="IPR019776">
    <property type="entry name" value="Flagellar_basal_body_rod_CS"/>
</dbReference>
<dbReference type="AlphaFoldDB" id="A0A6I2UH13"/>
<dbReference type="GO" id="GO:0009425">
    <property type="term" value="C:bacterial-type flagellum basal body"/>
    <property type="evidence" value="ECO:0007669"/>
    <property type="project" value="UniProtKB-SubCell"/>
</dbReference>
<organism evidence="10 11">
    <name type="scientific">Anaerovibrio slackiae</name>
    <dbReference type="NCBI Taxonomy" id="2652309"/>
    <lineage>
        <taxon>Bacteria</taxon>
        <taxon>Bacillati</taxon>
        <taxon>Bacillota</taxon>
        <taxon>Negativicutes</taxon>
        <taxon>Selenomonadales</taxon>
        <taxon>Selenomonadaceae</taxon>
        <taxon>Anaerovibrio</taxon>
    </lineage>
</organism>
<keyword evidence="10" id="KW-0969">Cilium</keyword>
<dbReference type="Pfam" id="PF00460">
    <property type="entry name" value="Flg_bb_rod"/>
    <property type="match status" value="1"/>
</dbReference>
<dbReference type="PROSITE" id="PS00588">
    <property type="entry name" value="FLAGELLA_BB_ROD"/>
    <property type="match status" value="1"/>
</dbReference>
<comment type="caution">
    <text evidence="10">The sequence shown here is derived from an EMBL/GenBank/DDBJ whole genome shotgun (WGS) entry which is preliminary data.</text>
</comment>
<keyword evidence="10" id="KW-0966">Cell projection</keyword>
<dbReference type="InterPro" id="IPR020013">
    <property type="entry name" value="Flagellar_FlgE/F/G"/>
</dbReference>
<feature type="domain" description="Flagellar basal body rod protein N-terminal" evidence="6">
    <location>
        <begin position="5"/>
        <end position="35"/>
    </location>
</feature>
<dbReference type="InterPro" id="IPR053967">
    <property type="entry name" value="LlgE_F_G-like_D1"/>
</dbReference>
<dbReference type="NCBIfam" id="TIGR03506">
    <property type="entry name" value="FlgEFG_subfam"/>
    <property type="match status" value="2"/>
</dbReference>
<dbReference type="PANTHER" id="PTHR30435:SF1">
    <property type="entry name" value="FLAGELLAR HOOK PROTEIN FLGE"/>
    <property type="match status" value="1"/>
</dbReference>
<dbReference type="GO" id="GO:0071978">
    <property type="term" value="P:bacterial-type flagellum-dependent swarming motility"/>
    <property type="evidence" value="ECO:0007669"/>
    <property type="project" value="TreeGrafter"/>
</dbReference>
<dbReference type="InterPro" id="IPR001444">
    <property type="entry name" value="Flag_bb_rod_N"/>
</dbReference>
<accession>A0A6I2UH13</accession>
<dbReference type="Pfam" id="PF22692">
    <property type="entry name" value="LlgE_F_G_D1"/>
    <property type="match status" value="1"/>
</dbReference>
<dbReference type="RefSeq" id="WP_154406947.1">
    <property type="nucleotide sequence ID" value="NZ_VUNR01000012.1"/>
</dbReference>
<keyword evidence="10" id="KW-0282">Flagellum</keyword>
<evidence type="ECO:0000256" key="2">
    <source>
        <dbReference type="ARBA" id="ARBA00009677"/>
    </source>
</evidence>
<evidence type="ECO:0000259" key="9">
    <source>
        <dbReference type="Pfam" id="PF22692"/>
    </source>
</evidence>
<dbReference type="InterPro" id="IPR037925">
    <property type="entry name" value="FlgE/F/G-like"/>
</dbReference>
<keyword evidence="11" id="KW-1185">Reference proteome</keyword>
<dbReference type="Pfam" id="PF07559">
    <property type="entry name" value="FlgE_D2"/>
    <property type="match status" value="1"/>
</dbReference>
<name>A0A6I2UH13_9FIRM</name>
<evidence type="ECO:0000259" key="6">
    <source>
        <dbReference type="Pfam" id="PF00460"/>
    </source>
</evidence>
<evidence type="ECO:0000256" key="4">
    <source>
        <dbReference type="ARBA" id="ARBA00023143"/>
    </source>
</evidence>
<dbReference type="Proteomes" id="UP000433181">
    <property type="component" value="Unassembled WGS sequence"/>
</dbReference>
<dbReference type="GO" id="GO:0009424">
    <property type="term" value="C:bacterial-type flagellum hook"/>
    <property type="evidence" value="ECO:0007669"/>
    <property type="project" value="TreeGrafter"/>
</dbReference>
<evidence type="ECO:0000256" key="1">
    <source>
        <dbReference type="ARBA" id="ARBA00004117"/>
    </source>
</evidence>
<evidence type="ECO:0000256" key="3">
    <source>
        <dbReference type="ARBA" id="ARBA00019015"/>
    </source>
</evidence>
<dbReference type="EMBL" id="VUNR01000012">
    <property type="protein sequence ID" value="MSU08784.1"/>
    <property type="molecule type" value="Genomic_DNA"/>
</dbReference>
<comment type="function">
    <text evidence="5">A flexible structure which links the flagellar filament to the drive apparatus in the basal body.</text>
</comment>
<dbReference type="Gene3D" id="2.60.98.20">
    <property type="entry name" value="Flagellar hook protein FlgE"/>
    <property type="match status" value="1"/>
</dbReference>
<protein>
    <recommendedName>
        <fullName evidence="3 5">Flagellar hook protein FlgE</fullName>
    </recommendedName>
</protein>